<feature type="transmembrane region" description="Helical" evidence="3">
    <location>
        <begin position="6"/>
        <end position="24"/>
    </location>
</feature>
<keyword evidence="6" id="KW-1185">Reference proteome</keyword>
<protein>
    <recommendedName>
        <fullName evidence="2">Lipopolysaccharide assembly protein B</fullName>
    </recommendedName>
</protein>
<evidence type="ECO:0000313" key="5">
    <source>
        <dbReference type="EMBL" id="TIC82294.1"/>
    </source>
</evidence>
<feature type="binding site" evidence="2">
    <location>
        <position position="370"/>
    </location>
    <ligand>
        <name>Fe cation</name>
        <dbReference type="ChEBI" id="CHEBI:24875"/>
    </ligand>
</feature>
<dbReference type="Pfam" id="PF18073">
    <property type="entry name" value="Zn_ribbon_LapB"/>
    <property type="match status" value="1"/>
</dbReference>
<feature type="domain" description="LapB rubredoxin metal binding" evidence="4">
    <location>
        <begin position="354"/>
        <end position="381"/>
    </location>
</feature>
<feature type="topological domain" description="Cytoplasmic" evidence="2">
    <location>
        <begin position="23"/>
        <end position="386"/>
    </location>
</feature>
<evidence type="ECO:0000256" key="3">
    <source>
        <dbReference type="SAM" id="Phobius"/>
    </source>
</evidence>
<comment type="similarity">
    <text evidence="2">Belongs to the LapB family.</text>
</comment>
<keyword evidence="2 3" id="KW-1133">Transmembrane helix</keyword>
<keyword evidence="2" id="KW-0802">TPR repeat</keyword>
<accession>A0A4T0UTN4</accession>
<sequence length="386" mass="43532">MELDLWWLLLFPAFFALGWLAARVDMGTVLKQAKALPAGIFKGLDALVDDKTDVAAQSLSEVARQQPQASELALTLGKLYRKRGENDRAIRLHQGMLESPDVTPEGREQVSFELAQDFYRAGLVDRAEEILLGLLAGNMGRKARRQLLDIYQQDRDWLKAIDTARELRGDAHSFQHEVAQFYCELAQGELYRSELGKAREYVAEAFAANRKCVRASLIAGDIEFAAENYPAAIAAWQQIEKQNYEYLSMAAERLFDAYEKLGKPAEGIALLRGYSQAFPQLELSEILYEKVATYEGSARALSVTRDSVHARPSLAGAYRLIEAQIGELVTPEGRSDAELVRALVLKYAQRLTQHRCRRCNFRSRAFFWHCPACGEWESFTPNRSEG</sequence>
<feature type="binding site" evidence="2">
    <location>
        <position position="373"/>
    </location>
    <ligand>
        <name>Fe cation</name>
        <dbReference type="ChEBI" id="CHEBI:24875"/>
    </ligand>
</feature>
<evidence type="ECO:0000259" key="4">
    <source>
        <dbReference type="Pfam" id="PF18073"/>
    </source>
</evidence>
<dbReference type="Pfam" id="PF13432">
    <property type="entry name" value="TPR_16"/>
    <property type="match status" value="2"/>
</dbReference>
<dbReference type="EMBL" id="STGJ01000009">
    <property type="protein sequence ID" value="TIC82294.1"/>
    <property type="molecule type" value="Genomic_DNA"/>
</dbReference>
<keyword evidence="2 3" id="KW-0472">Membrane</keyword>
<keyword evidence="2" id="KW-0677">Repeat</keyword>
<keyword evidence="2" id="KW-0408">Iron</keyword>
<dbReference type="SUPFAM" id="SSF48452">
    <property type="entry name" value="TPR-like"/>
    <property type="match status" value="1"/>
</dbReference>
<name>A0A4T0UTN4_9NEIS</name>
<proteinExistence type="inferred from homology"/>
<dbReference type="GO" id="GO:0008653">
    <property type="term" value="P:lipopolysaccharide metabolic process"/>
    <property type="evidence" value="ECO:0007669"/>
    <property type="project" value="InterPro"/>
</dbReference>
<feature type="binding site" evidence="2">
    <location>
        <position position="359"/>
    </location>
    <ligand>
        <name>Fe cation</name>
        <dbReference type="ChEBI" id="CHEBI:24875"/>
    </ligand>
</feature>
<dbReference type="AlphaFoldDB" id="A0A4T0UTN4"/>
<evidence type="ECO:0000256" key="1">
    <source>
        <dbReference type="ARBA" id="ARBA00022723"/>
    </source>
</evidence>
<reference evidence="5 6" key="1">
    <citation type="submission" date="2019-04" db="EMBL/GenBank/DDBJ databases">
        <title>Crenobacter sp. nov.</title>
        <authorList>
            <person name="Shi S."/>
        </authorList>
    </citation>
    <scope>NUCLEOTIDE SEQUENCE [LARGE SCALE GENOMIC DNA]</scope>
    <source>
        <strain evidence="5 6">GY 70310</strain>
    </source>
</reference>
<comment type="subcellular location">
    <subcellularLocation>
        <location evidence="2">Cell inner membrane</location>
        <topology evidence="2">Single-pass membrane protein</topology>
        <orientation evidence="2">Cytoplasmic side</orientation>
    </subcellularLocation>
</comment>
<dbReference type="Gene3D" id="1.25.40.10">
    <property type="entry name" value="Tetratricopeptide repeat domain"/>
    <property type="match status" value="1"/>
</dbReference>
<keyword evidence="1 2" id="KW-0479">Metal-binding</keyword>
<evidence type="ECO:0000256" key="2">
    <source>
        <dbReference type="HAMAP-Rule" id="MF_00994"/>
    </source>
</evidence>
<comment type="caution">
    <text evidence="5">The sequence shown here is derived from an EMBL/GenBank/DDBJ whole genome shotgun (WGS) entry which is preliminary data.</text>
</comment>
<evidence type="ECO:0000313" key="6">
    <source>
        <dbReference type="Proteomes" id="UP000308891"/>
    </source>
</evidence>
<comment type="function">
    <text evidence="2">Modulates cellular lipopolysaccharide (LPS) levels by regulating LpxC, which is involved in lipid A biosynthesis. May act by modulating the proteolytic activity of FtsH towards LpxC. May also coordinate assembly of proteins involved in LPS synthesis at the plasma membrane.</text>
</comment>
<dbReference type="OrthoDB" id="507476at2"/>
<keyword evidence="2 3" id="KW-0812">Transmembrane</keyword>
<keyword evidence="2" id="KW-0997">Cell inner membrane</keyword>
<dbReference type="RefSeq" id="WP_136553222.1">
    <property type="nucleotide sequence ID" value="NZ_STGJ01000009.1"/>
</dbReference>
<dbReference type="InterPro" id="IPR030865">
    <property type="entry name" value="LapB"/>
</dbReference>
<dbReference type="InterPro" id="IPR011990">
    <property type="entry name" value="TPR-like_helical_dom_sf"/>
</dbReference>
<dbReference type="Proteomes" id="UP000308891">
    <property type="component" value="Unassembled WGS sequence"/>
</dbReference>
<organism evidence="5 6">
    <name type="scientific">Crenobacter intestini</name>
    <dbReference type="NCBI Taxonomy" id="2563443"/>
    <lineage>
        <taxon>Bacteria</taxon>
        <taxon>Pseudomonadati</taxon>
        <taxon>Pseudomonadota</taxon>
        <taxon>Betaproteobacteria</taxon>
        <taxon>Neisseriales</taxon>
        <taxon>Neisseriaceae</taxon>
        <taxon>Crenobacter</taxon>
    </lineage>
</organism>
<feature type="binding site" evidence="2">
    <location>
        <position position="356"/>
    </location>
    <ligand>
        <name>Fe cation</name>
        <dbReference type="ChEBI" id="CHEBI:24875"/>
    </ligand>
</feature>
<dbReference type="InterPro" id="IPR041166">
    <property type="entry name" value="Rubredoxin_2"/>
</dbReference>
<dbReference type="GO" id="GO:0005506">
    <property type="term" value="F:iron ion binding"/>
    <property type="evidence" value="ECO:0007669"/>
    <property type="project" value="UniProtKB-UniRule"/>
</dbReference>
<dbReference type="NCBIfam" id="NF008755">
    <property type="entry name" value="PRK11788.1-3"/>
    <property type="match status" value="1"/>
</dbReference>
<dbReference type="GO" id="GO:0046890">
    <property type="term" value="P:regulation of lipid biosynthetic process"/>
    <property type="evidence" value="ECO:0007669"/>
    <property type="project" value="UniProtKB-UniRule"/>
</dbReference>
<dbReference type="HAMAP" id="MF_00994">
    <property type="entry name" value="LPS_assembly_LapB"/>
    <property type="match status" value="1"/>
</dbReference>
<dbReference type="GO" id="GO:0009898">
    <property type="term" value="C:cytoplasmic side of plasma membrane"/>
    <property type="evidence" value="ECO:0007669"/>
    <property type="project" value="UniProtKB-UniRule"/>
</dbReference>
<gene>
    <name evidence="2 5" type="primary">lapB</name>
    <name evidence="5" type="ORF">E5K04_09040</name>
</gene>
<keyword evidence="2" id="KW-1003">Cell membrane</keyword>